<accession>A0ABX9QL21</accession>
<feature type="domain" description="Carrier" evidence="3">
    <location>
        <begin position="1032"/>
        <end position="1107"/>
    </location>
</feature>
<dbReference type="SUPFAM" id="SSF52777">
    <property type="entry name" value="CoA-dependent acyltransferases"/>
    <property type="match status" value="2"/>
</dbReference>
<dbReference type="InterPro" id="IPR020845">
    <property type="entry name" value="AMP-binding_CS"/>
</dbReference>
<dbReference type="Gene3D" id="3.30.559.30">
    <property type="entry name" value="Nonribosomal peptide synthetase, condensation domain"/>
    <property type="match status" value="1"/>
</dbReference>
<dbReference type="Gene3D" id="3.40.50.980">
    <property type="match status" value="2"/>
</dbReference>
<organism evidence="4 5">
    <name type="scientific">Corallococcus praedator</name>
    <dbReference type="NCBI Taxonomy" id="2316724"/>
    <lineage>
        <taxon>Bacteria</taxon>
        <taxon>Pseudomonadati</taxon>
        <taxon>Myxococcota</taxon>
        <taxon>Myxococcia</taxon>
        <taxon>Myxococcales</taxon>
        <taxon>Cystobacterineae</taxon>
        <taxon>Myxococcaceae</taxon>
        <taxon>Corallococcus</taxon>
    </lineage>
</organism>
<dbReference type="InterPro" id="IPR023213">
    <property type="entry name" value="CAT-like_dom_sf"/>
</dbReference>
<evidence type="ECO:0000256" key="2">
    <source>
        <dbReference type="ARBA" id="ARBA00022553"/>
    </source>
</evidence>
<dbReference type="InterPro" id="IPR044894">
    <property type="entry name" value="TubC_N_sf"/>
</dbReference>
<dbReference type="InterPro" id="IPR020806">
    <property type="entry name" value="PKS_PP-bd"/>
</dbReference>
<dbReference type="PROSITE" id="PS50075">
    <property type="entry name" value="CARRIER"/>
    <property type="match status" value="1"/>
</dbReference>
<dbReference type="Pfam" id="PF18563">
    <property type="entry name" value="TubC_N"/>
    <property type="match status" value="1"/>
</dbReference>
<dbReference type="PANTHER" id="PTHR45527:SF1">
    <property type="entry name" value="FATTY ACID SYNTHASE"/>
    <property type="match status" value="1"/>
</dbReference>
<dbReference type="NCBIfam" id="TIGR01733">
    <property type="entry name" value="AA-adenyl-dom"/>
    <property type="match status" value="1"/>
</dbReference>
<dbReference type="InterPro" id="IPR001242">
    <property type="entry name" value="Condensation_dom"/>
</dbReference>
<dbReference type="InterPro" id="IPR041464">
    <property type="entry name" value="TubC_N"/>
</dbReference>
<dbReference type="Gene3D" id="3.30.559.10">
    <property type="entry name" value="Chloramphenicol acetyltransferase-like domain"/>
    <property type="match status" value="1"/>
</dbReference>
<dbReference type="InterPro" id="IPR000873">
    <property type="entry name" value="AMP-dep_synth/lig_dom"/>
</dbReference>
<dbReference type="InterPro" id="IPR010071">
    <property type="entry name" value="AA_adenyl_dom"/>
</dbReference>
<sequence>MSTHALLTELSRLGITLRADGDNLRIAAPKGALVPELRERLSAAKPALLVHLRDEAALATLTRVPRDGALPASSAQRGLWLVDRLEGGSASYNLCAAVRLEGPLRVDLLERALGHILQRHEALRTCFPAVDGTPVQRVLPAWPVVLPVELVRDVAKEAEHFARQPFSLEAGPLLRARLVRSTDGVHQLWLAMHHIISDAWSMGLLLRELTVLYEAFAAGRPSPLPELAVQYVDFAGWQRRYLTSAVGAAQLDYWRKQLEGLPPRLELPTDRPRPSVQTNRGATLRFHLDPALTQGLKQVAQGAGATLYMALLAAWSAVLGRYSRQDDVAVGSPVANRKHRETEALIGFFVNTLVFRAKLDGAPSFLELLGRVRQVTLEALAHQDVPFDAVVEALQPERDLSHTPLFQAMFVMHNAPSGPMKLGDVTATPVALETGTAKFDLTLTLEERDAGLVGSLEYNTDLFDASTGERLVESLRALLLGAVETPSRPVGRLPLMGAAQREQVVHGWNTTRMPYDAERCIHHLFEAQARQTPDAVAVVHGARTVTYRALEEGANRLAHHLRALGVGPEVLVGFCVERSPEQLMGLLAILKAGGAYLALDPMSPRERNAFMLEDARARVLLTQRPLLALLPEGPATAVCLDALPEAELAAHPHTPPHVAVGPESLAYVLYTSGSTGRPKGIAMRHRPLANLIAWQLRVCTVAPGHRTLQFAPWNFDICVQESFSTWATGGAVVVVPDDVRKDAVALLDFLQAHDVQRLHVPFVVFQGLAEAAQALKRVPSSLREVYTAGEALQVTPAVEHFFRALPRCVLHNNYGPSEAHVITSHTLSGDPGSWPRLPPVGKALPNTRIYLLDGLGQPVPVGVGGEVYVGGDCLARGYFHRPDLTADRFVPDPFSTTPGARLYRTGDLARSLRDGSLEYLGRVDFQVKVRGFRVELGEVEAMLCQHPHVREALAMVREDRPGDRRLVAYAAPRSGASLEVPALRAFLKERLPDYMVPSALVLMDALPQTNAGKVERSRLPVPTGEAEALYVAPRTPEEAAVAAVWAEVLGVAQVGVHDHFFERGGHSLLATRATFRVGEALGVTLPLRSLFEEPTVEGLARRVTALKWAAQAAVVAESGEDREQGEL</sequence>
<dbReference type="InterPro" id="IPR029058">
    <property type="entry name" value="AB_hydrolase_fold"/>
</dbReference>
<dbReference type="Gene3D" id="1.10.10.1830">
    <property type="entry name" value="Non-ribosomal peptide synthase, adenylation domain"/>
    <property type="match status" value="1"/>
</dbReference>
<dbReference type="CDD" id="cd19531">
    <property type="entry name" value="LCL_NRPS-like"/>
    <property type="match status" value="1"/>
</dbReference>
<dbReference type="InterPro" id="IPR025110">
    <property type="entry name" value="AMP-bd_C"/>
</dbReference>
<dbReference type="Proteomes" id="UP000278907">
    <property type="component" value="Unassembled WGS sequence"/>
</dbReference>
<evidence type="ECO:0000259" key="3">
    <source>
        <dbReference type="PROSITE" id="PS50075"/>
    </source>
</evidence>
<evidence type="ECO:0000256" key="1">
    <source>
        <dbReference type="ARBA" id="ARBA00022450"/>
    </source>
</evidence>
<proteinExistence type="predicted"/>
<dbReference type="SUPFAM" id="SSF56801">
    <property type="entry name" value="Acetyl-CoA synthetase-like"/>
    <property type="match status" value="1"/>
</dbReference>
<keyword evidence="2" id="KW-0597">Phosphoprotein</keyword>
<dbReference type="PANTHER" id="PTHR45527">
    <property type="entry name" value="NONRIBOSOMAL PEPTIDE SYNTHETASE"/>
    <property type="match status" value="1"/>
</dbReference>
<dbReference type="Gene3D" id="3.30.300.30">
    <property type="match status" value="1"/>
</dbReference>
<dbReference type="RefSeq" id="WP_120630696.1">
    <property type="nucleotide sequence ID" value="NZ_RAWI01000086.1"/>
</dbReference>
<dbReference type="SMART" id="SM00823">
    <property type="entry name" value="PKS_PP"/>
    <property type="match status" value="1"/>
</dbReference>
<dbReference type="EMBL" id="RAWI01000086">
    <property type="protein sequence ID" value="RKI09588.1"/>
    <property type="molecule type" value="Genomic_DNA"/>
</dbReference>
<name>A0ABX9QL21_9BACT</name>
<evidence type="ECO:0000313" key="4">
    <source>
        <dbReference type="EMBL" id="RKI09588.1"/>
    </source>
</evidence>
<dbReference type="InterPro" id="IPR009081">
    <property type="entry name" value="PP-bd_ACP"/>
</dbReference>
<evidence type="ECO:0000313" key="5">
    <source>
        <dbReference type="Proteomes" id="UP000278907"/>
    </source>
</evidence>
<keyword evidence="5" id="KW-1185">Reference proteome</keyword>
<reference evidence="4 5" key="1">
    <citation type="submission" date="2018-09" db="EMBL/GenBank/DDBJ databases">
        <authorList>
            <person name="Livingstone P.G."/>
            <person name="Whitworth D.E."/>
        </authorList>
    </citation>
    <scope>NUCLEOTIDE SEQUENCE [LARGE SCALE GENOMIC DNA]</scope>
    <source>
        <strain evidence="4 5">CA031B</strain>
    </source>
</reference>
<dbReference type="SUPFAM" id="SSF47336">
    <property type="entry name" value="ACP-like"/>
    <property type="match status" value="1"/>
</dbReference>
<protein>
    <submittedName>
        <fullName evidence="4">Amino acid adenylation domain-containing protein</fullName>
    </submittedName>
</protein>
<dbReference type="InterPro" id="IPR036736">
    <property type="entry name" value="ACP-like_sf"/>
</dbReference>
<dbReference type="Pfam" id="PF00550">
    <property type="entry name" value="PP-binding"/>
    <property type="match status" value="1"/>
</dbReference>
<comment type="caution">
    <text evidence="4">The sequence shown here is derived from an EMBL/GenBank/DDBJ whole genome shotgun (WGS) entry which is preliminary data.</text>
</comment>
<keyword evidence="1" id="KW-0596">Phosphopantetheine</keyword>
<dbReference type="Pfam" id="PF13193">
    <property type="entry name" value="AMP-binding_C"/>
    <property type="match status" value="1"/>
</dbReference>
<dbReference type="Pfam" id="PF00501">
    <property type="entry name" value="AMP-binding"/>
    <property type="match status" value="1"/>
</dbReference>
<dbReference type="Gene3D" id="2.30.38.10">
    <property type="entry name" value="Luciferase, Domain 3"/>
    <property type="match status" value="1"/>
</dbReference>
<dbReference type="PROSITE" id="PS00455">
    <property type="entry name" value="AMP_BINDING"/>
    <property type="match status" value="1"/>
</dbReference>
<dbReference type="Pfam" id="PF00668">
    <property type="entry name" value="Condensation"/>
    <property type="match status" value="1"/>
</dbReference>
<dbReference type="Gene3D" id="3.40.50.1820">
    <property type="entry name" value="alpha/beta hydrolase"/>
    <property type="match status" value="1"/>
</dbReference>
<dbReference type="InterPro" id="IPR045851">
    <property type="entry name" value="AMP-bd_C_sf"/>
</dbReference>
<gene>
    <name evidence="4" type="ORF">D7Y13_14060</name>
</gene>